<gene>
    <name evidence="1" type="ORF">CFH99_07805</name>
</gene>
<evidence type="ECO:0000313" key="1">
    <source>
        <dbReference type="EMBL" id="QSR25525.1"/>
    </source>
</evidence>
<protein>
    <submittedName>
        <fullName evidence="1">Uncharacterized protein</fullName>
    </submittedName>
</protein>
<dbReference type="Pfam" id="PF17236">
    <property type="entry name" value="SU10_MCP"/>
    <property type="match status" value="1"/>
</dbReference>
<name>A0ABX7PIM3_9ACTN</name>
<evidence type="ECO:0000313" key="2">
    <source>
        <dbReference type="Proteomes" id="UP000662818"/>
    </source>
</evidence>
<accession>A0ABX7PIM3</accession>
<dbReference type="EMBL" id="CP022295">
    <property type="protein sequence ID" value="QSR25525.1"/>
    <property type="molecule type" value="Genomic_DNA"/>
</dbReference>
<organism evidence="1 2">
    <name type="scientific">Nocardioides aromaticivorans</name>
    <dbReference type="NCBI Taxonomy" id="200618"/>
    <lineage>
        <taxon>Bacteria</taxon>
        <taxon>Bacillati</taxon>
        <taxon>Actinomycetota</taxon>
        <taxon>Actinomycetes</taxon>
        <taxon>Propionibacteriales</taxon>
        <taxon>Nocardioidaceae</taxon>
        <taxon>Nocardioides</taxon>
    </lineage>
</organism>
<reference evidence="1 2" key="1">
    <citation type="submission" date="2017-06" db="EMBL/GenBank/DDBJ databases">
        <title>Complete Genome Sequence of the Soil Carbazole-Degrading Bacterium Nocardioides aromaticivorans IC177.</title>
        <authorList>
            <person name="Vejarano F."/>
            <person name="Suzuki-Minakuchi C."/>
            <person name="Ohtsubo Y."/>
            <person name="Tsuda M."/>
            <person name="Okada K."/>
            <person name="Nojiri H."/>
        </authorList>
    </citation>
    <scope>NUCLEOTIDE SEQUENCE [LARGE SCALE GENOMIC DNA]</scope>
    <source>
        <strain evidence="1 2">IC177</strain>
    </source>
</reference>
<dbReference type="Proteomes" id="UP000662818">
    <property type="component" value="Chromosome"/>
</dbReference>
<dbReference type="RefSeq" id="WP_207009739.1">
    <property type="nucleotide sequence ID" value="NZ_CP022295.1"/>
</dbReference>
<proteinExistence type="predicted"/>
<keyword evidence="2" id="KW-1185">Reference proteome</keyword>
<dbReference type="InterPro" id="IPR035198">
    <property type="entry name" value="SU10_MCP"/>
</dbReference>
<sequence>MSGITGMGTTFNLPNYHGELFALTPSETPLLSAIGGLTGGGSTASTLFEWQTSDLRDPSQPAVLEGAAAPTAQERVRANVQNVCQIHQEKVSVSYTKQATSGMYNTQGSAPFRSADGAANPVQNELDWQTQQALKSIALDVNYSFWNGEFVNPTDNTSARRTRGLITASSTNLTNKGTAITGITSATDTFTKTSHGLSDGDKVVLTAVGAATGVVMGRVYYVVSSAANTFKLAATSGGSAITVGTSAAVSLIKPWSTTLATSHLDDFVQGIWDNGGLGTTPILAANSTQKRAITKAYASAYGQGAVIAHGSSVGGVAVDTVLTDFGTFGIMLDRHIPKDAIVAVSLGELRPVFLDIPGKGVFFEEPLAKTGASDEVQIYGEIGLEYGAEQHHGVLRGLAV</sequence>